<accession>A0A059F0J2</accession>
<organism evidence="2 3">
    <name type="scientific">Anncaliia algerae PRA339</name>
    <dbReference type="NCBI Taxonomy" id="1288291"/>
    <lineage>
        <taxon>Eukaryota</taxon>
        <taxon>Fungi</taxon>
        <taxon>Fungi incertae sedis</taxon>
        <taxon>Microsporidia</taxon>
        <taxon>Tubulinosematoidea</taxon>
        <taxon>Tubulinosematidae</taxon>
        <taxon>Anncaliia</taxon>
    </lineage>
</organism>
<reference evidence="3" key="1">
    <citation type="submission" date="2013-02" db="EMBL/GenBank/DDBJ databases">
        <authorList>
            <consortium name="The Broad Institute Genome Sequencing Platform"/>
            <person name="Cuomo C."/>
            <person name="Becnel J."/>
            <person name="Sanscrainte N."/>
            <person name="Walker B."/>
            <person name="Young S.K."/>
            <person name="Zeng Q."/>
            <person name="Gargeya S."/>
            <person name="Fitzgerald M."/>
            <person name="Haas B."/>
            <person name="Abouelleil A."/>
            <person name="Alvarado L."/>
            <person name="Arachchi H.M."/>
            <person name="Berlin A.M."/>
            <person name="Chapman S.B."/>
            <person name="Dewar J."/>
            <person name="Goldberg J."/>
            <person name="Griggs A."/>
            <person name="Gujja S."/>
            <person name="Hansen M."/>
            <person name="Howarth C."/>
            <person name="Imamovic A."/>
            <person name="Larimer J."/>
            <person name="McCowan C."/>
            <person name="Murphy C."/>
            <person name="Neiman D."/>
            <person name="Pearson M."/>
            <person name="Priest M."/>
            <person name="Roberts A."/>
            <person name="Saif S."/>
            <person name="Shea T."/>
            <person name="Sisk P."/>
            <person name="Sykes S."/>
            <person name="Wortman J."/>
            <person name="Nusbaum C."/>
            <person name="Birren B."/>
        </authorList>
    </citation>
    <scope>NUCLEOTIDE SEQUENCE [LARGE SCALE GENOMIC DNA]</scope>
    <source>
        <strain evidence="3">PRA339</strain>
    </source>
</reference>
<feature type="compositionally biased region" description="Low complexity" evidence="1">
    <location>
        <begin position="199"/>
        <end position="216"/>
    </location>
</feature>
<protein>
    <submittedName>
        <fullName evidence="2">Uncharacterized protein</fullName>
    </submittedName>
</protein>
<evidence type="ECO:0000256" key="1">
    <source>
        <dbReference type="SAM" id="MobiDB-lite"/>
    </source>
</evidence>
<dbReference type="OrthoDB" id="10401465at2759"/>
<feature type="region of interest" description="Disordered" evidence="1">
    <location>
        <begin position="199"/>
        <end position="261"/>
    </location>
</feature>
<feature type="region of interest" description="Disordered" evidence="1">
    <location>
        <begin position="50"/>
        <end position="74"/>
    </location>
</feature>
<feature type="compositionally biased region" description="Basic and acidic residues" evidence="1">
    <location>
        <begin position="53"/>
        <end position="67"/>
    </location>
</feature>
<dbReference type="Proteomes" id="UP000030655">
    <property type="component" value="Unassembled WGS sequence"/>
</dbReference>
<feature type="region of interest" description="Disordered" evidence="1">
    <location>
        <begin position="92"/>
        <end position="122"/>
    </location>
</feature>
<evidence type="ECO:0000313" key="3">
    <source>
        <dbReference type="Proteomes" id="UP000030655"/>
    </source>
</evidence>
<dbReference type="VEuPathDB" id="MicrosporidiaDB:H312_01936"/>
<feature type="compositionally biased region" description="Polar residues" evidence="1">
    <location>
        <begin position="95"/>
        <end position="111"/>
    </location>
</feature>
<reference evidence="2 3" key="2">
    <citation type="submission" date="2014-03" db="EMBL/GenBank/DDBJ databases">
        <title>The Genome Sequence of Anncaliia algerae insect isolate PRA339.</title>
        <authorList>
            <consortium name="The Broad Institute Genome Sequencing Platform"/>
            <consortium name="The Broad Institute Genome Sequencing Center for Infectious Disease"/>
            <person name="Cuomo C."/>
            <person name="Becnel J."/>
            <person name="Sanscrainte N."/>
            <person name="Walker B."/>
            <person name="Young S.K."/>
            <person name="Zeng Q."/>
            <person name="Gargeya S."/>
            <person name="Fitzgerald M."/>
            <person name="Haas B."/>
            <person name="Abouelleil A."/>
            <person name="Alvarado L."/>
            <person name="Arachchi H.M."/>
            <person name="Berlin A.M."/>
            <person name="Chapman S.B."/>
            <person name="Dewar J."/>
            <person name="Goldberg J."/>
            <person name="Griggs A."/>
            <person name="Gujja S."/>
            <person name="Hansen M."/>
            <person name="Howarth C."/>
            <person name="Imamovic A."/>
            <person name="Larimer J."/>
            <person name="McCowan C."/>
            <person name="Murphy C."/>
            <person name="Neiman D."/>
            <person name="Pearson M."/>
            <person name="Priest M."/>
            <person name="Roberts A."/>
            <person name="Saif S."/>
            <person name="Shea T."/>
            <person name="Sisk P."/>
            <person name="Sykes S."/>
            <person name="Wortman J."/>
            <person name="Nusbaum C."/>
            <person name="Birren B."/>
        </authorList>
    </citation>
    <scope>NUCLEOTIDE SEQUENCE [LARGE SCALE GENOMIC DNA]</scope>
    <source>
        <strain evidence="2 3">PRA339</strain>
    </source>
</reference>
<dbReference type="HOGENOM" id="CLU_083648_0_0_1"/>
<name>A0A059F0J2_9MICR</name>
<dbReference type="AlphaFoldDB" id="A0A059F0J2"/>
<sequence length="290" mass="32650">MLFYIFVSQVFSAGVLECKSVSVANLKEFFEMKANSILNEQPSQQKRLLCKKNKNESNKRCESRPAESESGESPFPLNYELLKINNAIPRESMKSKSSISPPHESNNSNELEFNKSEPFRSQESLYNEPLTPIDCSKIKQSIYEEEISKVTDLNLVANTLKSDAVKTELDCIFVDNPERDYLENAEVASKSNPYVNYDSEFSSSSSSESSSSSSSESGEHSLHECNPIAQQVHFDEASGSQLPSLSTPESIDGTPNNIKVSEVITVDGKKKVKKSWWKKLRNRVRRIKKN</sequence>
<feature type="compositionally biased region" description="Polar residues" evidence="1">
    <location>
        <begin position="238"/>
        <end position="259"/>
    </location>
</feature>
<dbReference type="EMBL" id="KK365168">
    <property type="protein sequence ID" value="KCZ80680.1"/>
    <property type="molecule type" value="Genomic_DNA"/>
</dbReference>
<keyword evidence="3" id="KW-1185">Reference proteome</keyword>
<proteinExistence type="predicted"/>
<evidence type="ECO:0000313" key="2">
    <source>
        <dbReference type="EMBL" id="KCZ80680.1"/>
    </source>
</evidence>
<gene>
    <name evidence="2" type="ORF">H312_01936</name>
</gene>